<dbReference type="Proteomes" id="UP000498740">
    <property type="component" value="Unassembled WGS sequence"/>
</dbReference>
<reference evidence="1 2" key="1">
    <citation type="submission" date="2020-05" db="EMBL/GenBank/DDBJ databases">
        <title>Whole genome shotgun sequence of Streptomyces microflavus NBRC 13062.</title>
        <authorList>
            <person name="Komaki H."/>
            <person name="Tamura T."/>
        </authorList>
    </citation>
    <scope>NUCLEOTIDE SEQUENCE [LARGE SCALE GENOMIC DNA]</scope>
    <source>
        <strain evidence="1 2">NBRC 13062</strain>
    </source>
</reference>
<dbReference type="EMBL" id="BLWD01000001">
    <property type="protein sequence ID" value="GFN02956.1"/>
    <property type="molecule type" value="Genomic_DNA"/>
</dbReference>
<evidence type="ECO:0000313" key="2">
    <source>
        <dbReference type="Proteomes" id="UP000498740"/>
    </source>
</evidence>
<accession>A0A7J0CKF3</accession>
<gene>
    <name evidence="1" type="ORF">Smic_15120</name>
</gene>
<name>A0A7J0CKF3_STRMI</name>
<dbReference type="AlphaFoldDB" id="A0A7J0CKF3"/>
<organism evidence="1 2">
    <name type="scientific">Streptomyces microflavus</name>
    <name type="common">Streptomyces lipmanii</name>
    <dbReference type="NCBI Taxonomy" id="1919"/>
    <lineage>
        <taxon>Bacteria</taxon>
        <taxon>Bacillati</taxon>
        <taxon>Actinomycetota</taxon>
        <taxon>Actinomycetes</taxon>
        <taxon>Kitasatosporales</taxon>
        <taxon>Streptomycetaceae</taxon>
        <taxon>Streptomyces</taxon>
    </lineage>
</organism>
<evidence type="ECO:0000313" key="1">
    <source>
        <dbReference type="EMBL" id="GFN02956.1"/>
    </source>
</evidence>
<sequence length="261" mass="27633">MELGVVTGDLEVGDDQLVLQRTADAHDPAERQLVERGRAAVAVDRRRPRGAAVDRSAAVGRGGRLRRALLVGNLLVRGLLLGLRRLLLPRLLGRGLVLRGLVLAVVHRRLVLGGCLLSGPGGARLRMLLLRLLLLLLLLLLLHGSLAGGGGEIQPRAVGGVAQAYAGAGPDLRPLDPLPLHIRAVGGAVVLDEPTPATPADRGVPPRDSGVVDRQVPLRVTPQGVRPGRIERPGAAIQFQYEFRHSAPHLLSPDFPPSQGV</sequence>
<proteinExistence type="predicted"/>
<comment type="caution">
    <text evidence="1">The sequence shown here is derived from an EMBL/GenBank/DDBJ whole genome shotgun (WGS) entry which is preliminary data.</text>
</comment>
<protein>
    <submittedName>
        <fullName evidence="1">Uncharacterized protein</fullName>
    </submittedName>
</protein>